<evidence type="ECO:0000313" key="1">
    <source>
        <dbReference type="EMBL" id="KAI5681973.1"/>
    </source>
</evidence>
<dbReference type="Proteomes" id="UP001060085">
    <property type="component" value="Linkage Group LG01"/>
</dbReference>
<accession>A0ACC0CB20</accession>
<protein>
    <submittedName>
        <fullName evidence="1">Uncharacterized protein</fullName>
    </submittedName>
</protein>
<gene>
    <name evidence="1" type="ORF">M9H77_03201</name>
</gene>
<name>A0ACC0CB20_CATRO</name>
<dbReference type="EMBL" id="CM044701">
    <property type="protein sequence ID" value="KAI5681973.1"/>
    <property type="molecule type" value="Genomic_DNA"/>
</dbReference>
<evidence type="ECO:0000313" key="2">
    <source>
        <dbReference type="Proteomes" id="UP001060085"/>
    </source>
</evidence>
<proteinExistence type="predicted"/>
<keyword evidence="2" id="KW-1185">Reference proteome</keyword>
<organism evidence="1 2">
    <name type="scientific">Catharanthus roseus</name>
    <name type="common">Madagascar periwinkle</name>
    <name type="synonym">Vinca rosea</name>
    <dbReference type="NCBI Taxonomy" id="4058"/>
    <lineage>
        <taxon>Eukaryota</taxon>
        <taxon>Viridiplantae</taxon>
        <taxon>Streptophyta</taxon>
        <taxon>Embryophyta</taxon>
        <taxon>Tracheophyta</taxon>
        <taxon>Spermatophyta</taxon>
        <taxon>Magnoliopsida</taxon>
        <taxon>eudicotyledons</taxon>
        <taxon>Gunneridae</taxon>
        <taxon>Pentapetalae</taxon>
        <taxon>asterids</taxon>
        <taxon>lamiids</taxon>
        <taxon>Gentianales</taxon>
        <taxon>Apocynaceae</taxon>
        <taxon>Rauvolfioideae</taxon>
        <taxon>Vinceae</taxon>
        <taxon>Catharanthinae</taxon>
        <taxon>Catharanthus</taxon>
    </lineage>
</organism>
<reference evidence="2" key="1">
    <citation type="journal article" date="2023" name="Nat. Plants">
        <title>Single-cell RNA sequencing provides a high-resolution roadmap for understanding the multicellular compartmentation of specialized metabolism.</title>
        <authorList>
            <person name="Sun S."/>
            <person name="Shen X."/>
            <person name="Li Y."/>
            <person name="Li Y."/>
            <person name="Wang S."/>
            <person name="Li R."/>
            <person name="Zhang H."/>
            <person name="Shen G."/>
            <person name="Guo B."/>
            <person name="Wei J."/>
            <person name="Xu J."/>
            <person name="St-Pierre B."/>
            <person name="Chen S."/>
            <person name="Sun C."/>
        </authorList>
    </citation>
    <scope>NUCLEOTIDE SEQUENCE [LARGE SCALE GENOMIC DNA]</scope>
</reference>
<sequence>MRVSSAAGKSERIKTHQSSFYAPNLKEHVMQQWGSKDKVWIPKMRPSEPSFGISQLLGHLPGLPWDQPQFRAPPDSPLGGRTPPQSMMRCPRRPIGPHPLRSMPLFNWIHSPESKTSTPSEEALVRGTSYVQFNPLTLPNTRS</sequence>
<comment type="caution">
    <text evidence="1">The sequence shown here is derived from an EMBL/GenBank/DDBJ whole genome shotgun (WGS) entry which is preliminary data.</text>
</comment>